<dbReference type="EMBL" id="JALJOV010000676">
    <property type="protein sequence ID" value="KAK9861946.1"/>
    <property type="molecule type" value="Genomic_DNA"/>
</dbReference>
<evidence type="ECO:0000313" key="5">
    <source>
        <dbReference type="EMBL" id="KAK9861946.1"/>
    </source>
</evidence>
<proteinExistence type="inferred from homology"/>
<dbReference type="Proteomes" id="UP001485043">
    <property type="component" value="Unassembled WGS sequence"/>
</dbReference>
<protein>
    <submittedName>
        <fullName evidence="5">Uncharacterized protein</fullName>
    </submittedName>
</protein>
<organism evidence="5 6">
    <name type="scientific">Apatococcus fuscideae</name>
    <dbReference type="NCBI Taxonomy" id="2026836"/>
    <lineage>
        <taxon>Eukaryota</taxon>
        <taxon>Viridiplantae</taxon>
        <taxon>Chlorophyta</taxon>
        <taxon>core chlorophytes</taxon>
        <taxon>Trebouxiophyceae</taxon>
        <taxon>Chlorellales</taxon>
        <taxon>Chlorellaceae</taxon>
        <taxon>Apatococcus</taxon>
    </lineage>
</organism>
<dbReference type="InterPro" id="IPR016195">
    <property type="entry name" value="Pol/histidinol_Pase-like"/>
</dbReference>
<keyword evidence="6" id="KW-1185">Reference proteome</keyword>
<comment type="similarity">
    <text evidence="2">Belongs to the eukaryotic/archaeal RNase P protein component 3 family.</text>
</comment>
<comment type="caution">
    <text evidence="5">The sequence shown here is derived from an EMBL/GenBank/DDBJ whole genome shotgun (WGS) entry which is preliminary data.</text>
</comment>
<comment type="subcellular location">
    <subcellularLocation>
        <location evidence="1">Nucleus</location>
    </subcellularLocation>
</comment>
<feature type="region of interest" description="Disordered" evidence="4">
    <location>
        <begin position="247"/>
        <end position="268"/>
    </location>
</feature>
<evidence type="ECO:0000256" key="3">
    <source>
        <dbReference type="ARBA" id="ARBA00022694"/>
    </source>
</evidence>
<evidence type="ECO:0000256" key="4">
    <source>
        <dbReference type="SAM" id="MobiDB-lite"/>
    </source>
</evidence>
<gene>
    <name evidence="5" type="ORF">WJX84_000126</name>
</gene>
<dbReference type="GO" id="GO:0005655">
    <property type="term" value="C:nucleolar ribonuclease P complex"/>
    <property type="evidence" value="ECO:0007669"/>
    <property type="project" value="TreeGrafter"/>
</dbReference>
<dbReference type="Pfam" id="PF01876">
    <property type="entry name" value="RNase_P_p30"/>
    <property type="match status" value="1"/>
</dbReference>
<evidence type="ECO:0000256" key="1">
    <source>
        <dbReference type="ARBA" id="ARBA00004123"/>
    </source>
</evidence>
<name>A0AAW1SZP2_9CHLO</name>
<dbReference type="GO" id="GO:0003723">
    <property type="term" value="F:RNA binding"/>
    <property type="evidence" value="ECO:0007669"/>
    <property type="project" value="TreeGrafter"/>
</dbReference>
<dbReference type="PANTHER" id="PTHR13031:SF0">
    <property type="entry name" value="RIBONUCLEASE P PROTEIN SUBUNIT P30"/>
    <property type="match status" value="1"/>
</dbReference>
<dbReference type="AlphaFoldDB" id="A0AAW1SZP2"/>
<dbReference type="Gene3D" id="3.20.20.140">
    <property type="entry name" value="Metal-dependent hydrolases"/>
    <property type="match status" value="1"/>
</dbReference>
<accession>A0AAW1SZP2</accession>
<evidence type="ECO:0000256" key="2">
    <source>
        <dbReference type="ARBA" id="ARBA00007331"/>
    </source>
</evidence>
<sequence>MFCDLCLPDHDDLYVQRDRLAMALRLGFDKVAVEHLAKGRLGAQDRCLIQPLSTEAILAGPAGEQAVLVRDSLLCRAETAGYDLLAVQPLSERLLQQACSSLQVDIICLDLAHRLPFRLRPKVLAPALQRGVMFEVCYAACLRDETSRRFLFSNAAALTRATHGQNIIVSSGARTAFELRGPYDAINLSTLFGLPERHAKSAVSTRCAQLLEQAQLRGFHKQTIKIMEDEDAANGHDDRSLVTEVQLPSREPGGDNESRNFHFVTHNI</sequence>
<reference evidence="5 6" key="1">
    <citation type="journal article" date="2024" name="Nat. Commun.">
        <title>Phylogenomics reveals the evolutionary origins of lichenization in chlorophyte algae.</title>
        <authorList>
            <person name="Puginier C."/>
            <person name="Libourel C."/>
            <person name="Otte J."/>
            <person name="Skaloud P."/>
            <person name="Haon M."/>
            <person name="Grisel S."/>
            <person name="Petersen M."/>
            <person name="Berrin J.G."/>
            <person name="Delaux P.M."/>
            <person name="Dal Grande F."/>
            <person name="Keller J."/>
        </authorList>
    </citation>
    <scope>NUCLEOTIDE SEQUENCE [LARGE SCALE GENOMIC DNA]</scope>
    <source>
        <strain evidence="5 6">SAG 2523</strain>
    </source>
</reference>
<keyword evidence="3" id="KW-0819">tRNA processing</keyword>
<dbReference type="SUPFAM" id="SSF89550">
    <property type="entry name" value="PHP domain-like"/>
    <property type="match status" value="1"/>
</dbReference>
<dbReference type="PANTHER" id="PTHR13031">
    <property type="entry name" value="RIBONUCLEASE P SUBUNIT P30"/>
    <property type="match status" value="1"/>
</dbReference>
<dbReference type="GO" id="GO:0008033">
    <property type="term" value="P:tRNA processing"/>
    <property type="evidence" value="ECO:0007669"/>
    <property type="project" value="UniProtKB-KW"/>
</dbReference>
<evidence type="ECO:0000313" key="6">
    <source>
        <dbReference type="Proteomes" id="UP001485043"/>
    </source>
</evidence>
<dbReference type="InterPro" id="IPR002738">
    <property type="entry name" value="RNase_P_p30"/>
</dbReference>